<proteinExistence type="predicted"/>
<reference evidence="2 3" key="1">
    <citation type="submission" date="2024-03" db="EMBL/GenBank/DDBJ databases">
        <title>Adaptation during the transition from Ophiocordyceps entomopathogen to insect associate is accompanied by gene loss and intensified selection.</title>
        <authorList>
            <person name="Ward C.M."/>
            <person name="Onetto C.A."/>
            <person name="Borneman A.R."/>
        </authorList>
    </citation>
    <scope>NUCLEOTIDE SEQUENCE [LARGE SCALE GENOMIC DNA]</scope>
    <source>
        <strain evidence="2">AWRI1</strain>
        <tissue evidence="2">Single Adult Female</tissue>
    </source>
</reference>
<dbReference type="GO" id="GO:0015485">
    <property type="term" value="F:cholesterol binding"/>
    <property type="evidence" value="ECO:0007669"/>
    <property type="project" value="InterPro"/>
</dbReference>
<evidence type="ECO:0000313" key="3">
    <source>
        <dbReference type="Proteomes" id="UP001367676"/>
    </source>
</evidence>
<dbReference type="EMBL" id="JBBCAQ010000006">
    <property type="protein sequence ID" value="KAK7603308.1"/>
    <property type="molecule type" value="Genomic_DNA"/>
</dbReference>
<name>A0AAN9U2H4_9HEMI</name>
<keyword evidence="1" id="KW-0732">Signal</keyword>
<dbReference type="Gene3D" id="2.60.40.1430">
    <property type="entry name" value="Perfringolysin, domain 4"/>
    <property type="match status" value="1"/>
</dbReference>
<dbReference type="AlphaFoldDB" id="A0AAN9U2H4"/>
<feature type="signal peptide" evidence="1">
    <location>
        <begin position="1"/>
        <end position="20"/>
    </location>
</feature>
<sequence>MQSFKIVAVLLVAFAASAAAGTGSLSVYNSGSYVATFDVEYYLNRERKSESSGKFSLGVTKEISIPEGATNVYLKVQEYWFIGSLTTIFTKSFDGPVHKCYKIWGTTLNPSHAEQNC</sequence>
<feature type="chain" id="PRO_5042886212" evidence="1">
    <location>
        <begin position="21"/>
        <end position="117"/>
    </location>
</feature>
<evidence type="ECO:0000256" key="1">
    <source>
        <dbReference type="SAM" id="SignalP"/>
    </source>
</evidence>
<evidence type="ECO:0000313" key="2">
    <source>
        <dbReference type="EMBL" id="KAK7603308.1"/>
    </source>
</evidence>
<comment type="caution">
    <text evidence="2">The sequence shown here is derived from an EMBL/GenBank/DDBJ whole genome shotgun (WGS) entry which is preliminary data.</text>
</comment>
<dbReference type="InterPro" id="IPR036359">
    <property type="entry name" value="Thiol_cytolysin_sf"/>
</dbReference>
<accession>A0AAN9U2H4</accession>
<dbReference type="SUPFAM" id="SSF56978">
    <property type="entry name" value="Perfringolysin"/>
    <property type="match status" value="1"/>
</dbReference>
<dbReference type="InterPro" id="IPR038700">
    <property type="entry name" value="Thiol_cytolys_C_sf"/>
</dbReference>
<protein>
    <submittedName>
        <fullName evidence="2">Uncharacterized protein</fullName>
    </submittedName>
</protein>
<organism evidence="2 3">
    <name type="scientific">Parthenolecanium corni</name>
    <dbReference type="NCBI Taxonomy" id="536013"/>
    <lineage>
        <taxon>Eukaryota</taxon>
        <taxon>Metazoa</taxon>
        <taxon>Ecdysozoa</taxon>
        <taxon>Arthropoda</taxon>
        <taxon>Hexapoda</taxon>
        <taxon>Insecta</taxon>
        <taxon>Pterygota</taxon>
        <taxon>Neoptera</taxon>
        <taxon>Paraneoptera</taxon>
        <taxon>Hemiptera</taxon>
        <taxon>Sternorrhyncha</taxon>
        <taxon>Coccoidea</taxon>
        <taxon>Coccidae</taxon>
        <taxon>Parthenolecanium</taxon>
    </lineage>
</organism>
<dbReference type="Proteomes" id="UP001367676">
    <property type="component" value="Unassembled WGS sequence"/>
</dbReference>
<keyword evidence="3" id="KW-1185">Reference proteome</keyword>
<gene>
    <name evidence="2" type="ORF">V9T40_003307</name>
</gene>